<proteinExistence type="predicted"/>
<keyword evidence="1" id="KW-0732">Signal</keyword>
<sequence>MDMGKLCLLLFLLPVSDARLRGFKAQDLPAAEAPSLEVPATVSCGQESPAVPDTPLGEFDELALLQREMTPTQGVHQKSHEEWLAHASEGQTKISADERVLHNDTVVGQLSKLSSDGCADDPMWQDADGDGCEIYGFAIASGKMTQEAVCNGGGDVPPARGLRGSAMRVVADATAKDLLPRHVRHVLRHRAHGGRREIPVLVCTLVPSSICALDPLISESPRAPPSLNNYGYKVRHGTRNQARNRQSVARGQCIVLHNALTPLWGQDART</sequence>
<keyword evidence="3" id="KW-1185">Reference proteome</keyword>
<dbReference type="EMBL" id="CAUYUJ010018914">
    <property type="protein sequence ID" value="CAK0887238.1"/>
    <property type="molecule type" value="Genomic_DNA"/>
</dbReference>
<feature type="chain" id="PRO_5046295118" description="Subtilisin" evidence="1">
    <location>
        <begin position="19"/>
        <end position="270"/>
    </location>
</feature>
<evidence type="ECO:0008006" key="4">
    <source>
        <dbReference type="Google" id="ProtNLM"/>
    </source>
</evidence>
<evidence type="ECO:0000313" key="3">
    <source>
        <dbReference type="Proteomes" id="UP001189429"/>
    </source>
</evidence>
<name>A0ABN9WP95_9DINO</name>
<accession>A0ABN9WP95</accession>
<dbReference type="Proteomes" id="UP001189429">
    <property type="component" value="Unassembled WGS sequence"/>
</dbReference>
<protein>
    <recommendedName>
        <fullName evidence="4">Subtilisin</fullName>
    </recommendedName>
</protein>
<comment type="caution">
    <text evidence="2">The sequence shown here is derived from an EMBL/GenBank/DDBJ whole genome shotgun (WGS) entry which is preliminary data.</text>
</comment>
<evidence type="ECO:0000313" key="2">
    <source>
        <dbReference type="EMBL" id="CAK0887238.1"/>
    </source>
</evidence>
<organism evidence="2 3">
    <name type="scientific">Prorocentrum cordatum</name>
    <dbReference type="NCBI Taxonomy" id="2364126"/>
    <lineage>
        <taxon>Eukaryota</taxon>
        <taxon>Sar</taxon>
        <taxon>Alveolata</taxon>
        <taxon>Dinophyceae</taxon>
        <taxon>Prorocentrales</taxon>
        <taxon>Prorocentraceae</taxon>
        <taxon>Prorocentrum</taxon>
    </lineage>
</organism>
<feature type="signal peptide" evidence="1">
    <location>
        <begin position="1"/>
        <end position="18"/>
    </location>
</feature>
<reference evidence="2" key="1">
    <citation type="submission" date="2023-10" db="EMBL/GenBank/DDBJ databases">
        <authorList>
            <person name="Chen Y."/>
            <person name="Shah S."/>
            <person name="Dougan E. K."/>
            <person name="Thang M."/>
            <person name="Chan C."/>
        </authorList>
    </citation>
    <scope>NUCLEOTIDE SEQUENCE [LARGE SCALE GENOMIC DNA]</scope>
</reference>
<evidence type="ECO:0000256" key="1">
    <source>
        <dbReference type="SAM" id="SignalP"/>
    </source>
</evidence>
<gene>
    <name evidence="2" type="ORF">PCOR1329_LOCUS68353</name>
</gene>